<dbReference type="PANTHER" id="PTHR43811">
    <property type="entry name" value="FKBP-TYPE PEPTIDYL-PROLYL CIS-TRANS ISOMERASE FKPA"/>
    <property type="match status" value="1"/>
</dbReference>
<dbReference type="EMBL" id="JAUOEM010000009">
    <property type="protein sequence ID" value="MDO5989553.1"/>
    <property type="molecule type" value="Genomic_DNA"/>
</dbReference>
<proteinExistence type="inferred from homology"/>
<comment type="catalytic activity">
    <reaction evidence="1 5 6">
        <text>[protein]-peptidylproline (omega=180) = [protein]-peptidylproline (omega=0)</text>
        <dbReference type="Rhea" id="RHEA:16237"/>
        <dbReference type="Rhea" id="RHEA-COMP:10747"/>
        <dbReference type="Rhea" id="RHEA-COMP:10748"/>
        <dbReference type="ChEBI" id="CHEBI:83833"/>
        <dbReference type="ChEBI" id="CHEBI:83834"/>
        <dbReference type="EC" id="5.2.1.8"/>
    </reaction>
</comment>
<dbReference type="InterPro" id="IPR036944">
    <property type="entry name" value="PPIase_FKBP_N_sf"/>
</dbReference>
<evidence type="ECO:0000256" key="2">
    <source>
        <dbReference type="ARBA" id="ARBA00006577"/>
    </source>
</evidence>
<feature type="domain" description="PPIase FKBP-type" evidence="8">
    <location>
        <begin position="154"/>
        <end position="241"/>
    </location>
</feature>
<keyword evidence="7" id="KW-0732">Signal</keyword>
<evidence type="ECO:0000256" key="3">
    <source>
        <dbReference type="ARBA" id="ARBA00023110"/>
    </source>
</evidence>
<evidence type="ECO:0000256" key="6">
    <source>
        <dbReference type="RuleBase" id="RU003915"/>
    </source>
</evidence>
<dbReference type="InterPro" id="IPR001179">
    <property type="entry name" value="PPIase_FKBP_dom"/>
</dbReference>
<dbReference type="SUPFAM" id="SSF54534">
    <property type="entry name" value="FKBP-like"/>
    <property type="match status" value="1"/>
</dbReference>
<name>A0ABT8X6D8_9FLAO</name>
<evidence type="ECO:0000313" key="10">
    <source>
        <dbReference type="Proteomes" id="UP001176891"/>
    </source>
</evidence>
<evidence type="ECO:0000313" key="9">
    <source>
        <dbReference type="EMBL" id="MDO5989553.1"/>
    </source>
</evidence>
<accession>A0ABT8X6D8</accession>
<dbReference type="Proteomes" id="UP001176891">
    <property type="component" value="Unassembled WGS sequence"/>
</dbReference>
<dbReference type="Gene3D" id="1.10.287.460">
    <property type="entry name" value="Peptidyl-prolyl cis-trans isomerase, FKBP-type, N-terminal domain"/>
    <property type="match status" value="1"/>
</dbReference>
<keyword evidence="4 5" id="KW-0413">Isomerase</keyword>
<evidence type="ECO:0000256" key="7">
    <source>
        <dbReference type="SAM" id="SignalP"/>
    </source>
</evidence>
<feature type="chain" id="PRO_5045448994" description="Peptidyl-prolyl cis-trans isomerase" evidence="7">
    <location>
        <begin position="23"/>
        <end position="242"/>
    </location>
</feature>
<evidence type="ECO:0000256" key="4">
    <source>
        <dbReference type="ARBA" id="ARBA00023235"/>
    </source>
</evidence>
<dbReference type="PROSITE" id="PS50059">
    <property type="entry name" value="FKBP_PPIASE"/>
    <property type="match status" value="1"/>
</dbReference>
<dbReference type="Gene3D" id="3.10.50.40">
    <property type="match status" value="1"/>
</dbReference>
<dbReference type="PROSITE" id="PS51257">
    <property type="entry name" value="PROKAR_LIPOPROTEIN"/>
    <property type="match status" value="1"/>
</dbReference>
<dbReference type="PANTHER" id="PTHR43811:SF23">
    <property type="entry name" value="FKBP-TYPE 22 KDA PEPTIDYL-PROLYL CIS-TRANS ISOMERASE"/>
    <property type="match status" value="1"/>
</dbReference>
<feature type="signal peptide" evidence="7">
    <location>
        <begin position="1"/>
        <end position="22"/>
    </location>
</feature>
<dbReference type="Pfam" id="PF01346">
    <property type="entry name" value="FKBP_N"/>
    <property type="match status" value="1"/>
</dbReference>
<dbReference type="RefSeq" id="WP_303284216.1">
    <property type="nucleotide sequence ID" value="NZ_BAABCZ010000001.1"/>
</dbReference>
<comment type="similarity">
    <text evidence="2 6">Belongs to the FKBP-type PPIase family.</text>
</comment>
<keyword evidence="3 5" id="KW-0697">Rotamase</keyword>
<organism evidence="9 10">
    <name type="scientific">Flavivirga amylovorans</name>
    <dbReference type="NCBI Taxonomy" id="870486"/>
    <lineage>
        <taxon>Bacteria</taxon>
        <taxon>Pseudomonadati</taxon>
        <taxon>Bacteroidota</taxon>
        <taxon>Flavobacteriia</taxon>
        <taxon>Flavobacteriales</taxon>
        <taxon>Flavobacteriaceae</taxon>
        <taxon>Flavivirga</taxon>
    </lineage>
</organism>
<evidence type="ECO:0000259" key="8">
    <source>
        <dbReference type="PROSITE" id="PS50059"/>
    </source>
</evidence>
<gene>
    <name evidence="9" type="ORF">Q4Q39_19280</name>
</gene>
<sequence length="242" mass="26776">MKTIKFLSVAMIALLVVSCNKSGVTNKPLTTQIDSVSYAIGMDVARNVKTSFTEFDNDLFVQGYVNASDSSNILIKQEEVQKIIQTYMQKAQQEKAKKAQEEALKKAEEQYGGNKIEGEKFLTENLSKEGVESTESGLQYIVLKQGTGEVPTVTSKVKVHYHGTRIDGTVFDSSVDRGKPTEFGVNQVIPGWTEGLQLMKVGSKYKFFIPQDLAYGAFPRQGGAIKPFDALVFEVELLEIVK</sequence>
<dbReference type="EC" id="5.2.1.8" evidence="6"/>
<reference evidence="9" key="1">
    <citation type="submission" date="2023-07" db="EMBL/GenBank/DDBJ databases">
        <title>Two novel species in the genus Flavivirga.</title>
        <authorList>
            <person name="Kwon K."/>
        </authorList>
    </citation>
    <scope>NUCLEOTIDE SEQUENCE</scope>
    <source>
        <strain evidence="9">KACC 14157</strain>
    </source>
</reference>
<dbReference type="Pfam" id="PF00254">
    <property type="entry name" value="FKBP_C"/>
    <property type="match status" value="1"/>
</dbReference>
<dbReference type="GO" id="GO:0003755">
    <property type="term" value="F:peptidyl-prolyl cis-trans isomerase activity"/>
    <property type="evidence" value="ECO:0007669"/>
    <property type="project" value="UniProtKB-EC"/>
</dbReference>
<evidence type="ECO:0000256" key="5">
    <source>
        <dbReference type="PROSITE-ProRule" id="PRU00277"/>
    </source>
</evidence>
<comment type="caution">
    <text evidence="9">The sequence shown here is derived from an EMBL/GenBank/DDBJ whole genome shotgun (WGS) entry which is preliminary data.</text>
</comment>
<dbReference type="InterPro" id="IPR046357">
    <property type="entry name" value="PPIase_dom_sf"/>
</dbReference>
<dbReference type="InterPro" id="IPR000774">
    <property type="entry name" value="PPIase_FKBP_N"/>
</dbReference>
<keyword evidence="10" id="KW-1185">Reference proteome</keyword>
<evidence type="ECO:0000256" key="1">
    <source>
        <dbReference type="ARBA" id="ARBA00000971"/>
    </source>
</evidence>
<protein>
    <recommendedName>
        <fullName evidence="6">Peptidyl-prolyl cis-trans isomerase</fullName>
        <ecNumber evidence="6">5.2.1.8</ecNumber>
    </recommendedName>
</protein>